<protein>
    <recommendedName>
        <fullName evidence="3">ATP-binding protein</fullName>
    </recommendedName>
</protein>
<accession>A0ABS1QPW1</accession>
<evidence type="ECO:0008006" key="3">
    <source>
        <dbReference type="Google" id="ProtNLM"/>
    </source>
</evidence>
<dbReference type="Gene3D" id="3.30.565.10">
    <property type="entry name" value="Histidine kinase-like ATPase, C-terminal domain"/>
    <property type="match status" value="1"/>
</dbReference>
<dbReference type="EMBL" id="JAERTZ010000004">
    <property type="protein sequence ID" value="MBL1376188.1"/>
    <property type="molecule type" value="Genomic_DNA"/>
</dbReference>
<dbReference type="RefSeq" id="WP_202082149.1">
    <property type="nucleotide sequence ID" value="NZ_JAERTZ010000004.1"/>
</dbReference>
<evidence type="ECO:0000313" key="1">
    <source>
        <dbReference type="EMBL" id="MBL1376188.1"/>
    </source>
</evidence>
<dbReference type="SUPFAM" id="SSF55874">
    <property type="entry name" value="ATPase domain of HSP90 chaperone/DNA topoisomerase II/histidine kinase"/>
    <property type="match status" value="1"/>
</dbReference>
<gene>
    <name evidence="1" type="ORF">JKV55_02425</name>
</gene>
<evidence type="ECO:0000313" key="2">
    <source>
        <dbReference type="Proteomes" id="UP000638570"/>
    </source>
</evidence>
<sequence>MSNVNIKRAIENIRSGTSVYTPIVETVVNAIQAIESAKGITNGLVEIIVKRDQQMDLDGTVPEVDGFEVVDNGIGFTDLNRDSFDTLYSAHKISEGGKGFGRFTCLKYFENLEVDSTFEKGGKLFDRCFEMGKENEIIINESIADSQKDSTGSKIKLIKLKRTKFPDKKLKTMARILVERLLPYFVSEDRIPPTIVLREEDESEVVVLNEYVKTQGQIQEIKSASSEYFLDGVDEQKRFVGRVFKFYSPRSQTSKVSLVAHRREVTSISLHKYIPEFIEEFFDREINGEEIHDKNFTIKVYVFGNYLDDNVSLERGGFEFQKENDALYGISQVDIERNAAELARVAVDSEVQARYEKKTRKVNEYVSEKAPWHTGMLADVDLTDMPYNATDEQIETRLQKIKYEREVQVRAEVKKILEKGEINDLKDKATDIVRRISGATKNDLAHYIALRRSVIDLFEKSLQLEADGSYSSEGVVHDIIFPRKGDSDVTPFDDHNLWLIDERLNFTEYLSSDLPLKGRQDRPDLLAYDKRVVFRGENEATNPVTIFEFKKPQRDDFVNPSSSEDPVQQVIRYVRRLRSGDFKTPQGREILISENTPFYGFVVCDLAKKVRSWLEEEKDFKPMPDRLGYFKWHENLNLYIEVIGWDKVLKDASMRNRIFFHKLGIE</sequence>
<dbReference type="InterPro" id="IPR036890">
    <property type="entry name" value="HATPase_C_sf"/>
</dbReference>
<organism evidence="1 2">
    <name type="scientific">Zobellella iuensis</name>
    <dbReference type="NCBI Taxonomy" id="2803811"/>
    <lineage>
        <taxon>Bacteria</taxon>
        <taxon>Pseudomonadati</taxon>
        <taxon>Pseudomonadota</taxon>
        <taxon>Gammaproteobacteria</taxon>
        <taxon>Aeromonadales</taxon>
        <taxon>Aeromonadaceae</taxon>
        <taxon>Zobellella</taxon>
    </lineage>
</organism>
<comment type="caution">
    <text evidence="1">The sequence shown here is derived from an EMBL/GenBank/DDBJ whole genome shotgun (WGS) entry which is preliminary data.</text>
</comment>
<proteinExistence type="predicted"/>
<keyword evidence="2" id="KW-1185">Reference proteome</keyword>
<reference evidence="2" key="1">
    <citation type="submission" date="2021-01" db="EMBL/GenBank/DDBJ databases">
        <title>Genome public.</title>
        <authorList>
            <person name="Liu C."/>
            <person name="Sun Q."/>
        </authorList>
    </citation>
    <scope>NUCLEOTIDE SEQUENCE [LARGE SCALE GENOMIC DNA]</scope>
    <source>
        <strain evidence="2">CGMCC 1.18722</strain>
    </source>
</reference>
<name>A0ABS1QPW1_9GAMM</name>
<dbReference type="Proteomes" id="UP000638570">
    <property type="component" value="Unassembled WGS sequence"/>
</dbReference>